<dbReference type="Gene3D" id="3.40.50.150">
    <property type="entry name" value="Vaccinia Virus protein VP39"/>
    <property type="match status" value="1"/>
</dbReference>
<evidence type="ECO:0000256" key="1">
    <source>
        <dbReference type="ARBA" id="ARBA00022603"/>
    </source>
</evidence>
<evidence type="ECO:0000256" key="2">
    <source>
        <dbReference type="ARBA" id="ARBA00022679"/>
    </source>
</evidence>
<evidence type="ECO:0000313" key="4">
    <source>
        <dbReference type="EMBL" id="DAD75306.1"/>
    </source>
</evidence>
<feature type="compositionally biased region" description="Basic residues" evidence="3">
    <location>
        <begin position="45"/>
        <end position="56"/>
    </location>
</feature>
<accession>A0A8S5LZA8</accession>
<dbReference type="SUPFAM" id="SSF53335">
    <property type="entry name" value="S-adenosyl-L-methionine-dependent methyltransferases"/>
    <property type="match status" value="1"/>
</dbReference>
<keyword evidence="1 4" id="KW-0489">Methyltransferase</keyword>
<protein>
    <submittedName>
        <fullName evidence="4">Cytosine specific methyltransferase</fullName>
    </submittedName>
</protein>
<dbReference type="Pfam" id="PF00145">
    <property type="entry name" value="DNA_methylase"/>
    <property type="match status" value="1"/>
</dbReference>
<feature type="region of interest" description="Disordered" evidence="3">
    <location>
        <begin position="1"/>
        <end position="66"/>
    </location>
</feature>
<dbReference type="GO" id="GO:0008168">
    <property type="term" value="F:methyltransferase activity"/>
    <property type="evidence" value="ECO:0007669"/>
    <property type="project" value="UniProtKB-KW"/>
</dbReference>
<dbReference type="GO" id="GO:0032259">
    <property type="term" value="P:methylation"/>
    <property type="evidence" value="ECO:0007669"/>
    <property type="project" value="UniProtKB-KW"/>
</dbReference>
<dbReference type="InterPro" id="IPR001525">
    <property type="entry name" value="C5_MeTfrase"/>
</dbReference>
<dbReference type="EMBL" id="BK014779">
    <property type="protein sequence ID" value="DAD75306.1"/>
    <property type="molecule type" value="Genomic_DNA"/>
</dbReference>
<organism evidence="4">
    <name type="scientific">Podoviridae sp. ctDgT26</name>
    <dbReference type="NCBI Taxonomy" id="2826547"/>
    <lineage>
        <taxon>Viruses</taxon>
        <taxon>Duplodnaviria</taxon>
        <taxon>Heunggongvirae</taxon>
        <taxon>Uroviricota</taxon>
        <taxon>Caudoviricetes</taxon>
    </lineage>
</organism>
<keyword evidence="2" id="KW-0808">Transferase</keyword>
<evidence type="ECO:0000256" key="3">
    <source>
        <dbReference type="SAM" id="MobiDB-lite"/>
    </source>
</evidence>
<dbReference type="InterPro" id="IPR029063">
    <property type="entry name" value="SAM-dependent_MTases_sf"/>
</dbReference>
<reference evidence="4" key="1">
    <citation type="journal article" date="2021" name="Proc. Natl. Acad. Sci. U.S.A.">
        <title>A Catalog of Tens of Thousands of Viruses from Human Metagenomes Reveals Hidden Associations with Chronic Diseases.</title>
        <authorList>
            <person name="Tisza M.J."/>
            <person name="Buck C.B."/>
        </authorList>
    </citation>
    <scope>NUCLEOTIDE SEQUENCE</scope>
    <source>
        <strain evidence="4">CtDgT26</strain>
    </source>
</reference>
<dbReference type="Gene3D" id="3.90.120.10">
    <property type="entry name" value="DNA Methylase, subunit A, domain 2"/>
    <property type="match status" value="1"/>
</dbReference>
<name>A0A8S5LZA8_9CAUD</name>
<sequence>MTERTDGQVTWSDLGLWSGKMCPEHSQATEGATSRRSSRRSSASKSRKPPILKCLKKAGTPGGATTMKWEDDGAWLGECMTRNTGESPNAAVESRLSQILEVTPQEKYSLSAKACQGILRRAERRGKDLPDLLKTVLLMQSGSGGGCDGGGKGALVQTEKSGTLGTGNDQTIFCLQGNGIDRADTAGCNGKGWREDVSYTLNTIDRPAVCAGFKLGNSEQARSIGYAEEQAPTLNAECGGNKPAVLCLNDQGGNVMGVSHDVSGTLRAQEHGHQPAVIAFDTTQITSKQNGSIPDFGKPCHTLNANAHVPCAVLDMSHACDVIRDCGETAPSLQARMGTGGNQIPLTYQTVTGTLSPGAHAGSYNGQDAHNDMLVCVVAPDVAHARRAKASCACREDAETYLVQNMVVRRLTPMECERLQGYPDGWTDIGEWMDSKGKRHKDADSPRYKALGNSIALPFWGFLAKRISAQYLRPVTMGSLFDGIGGFPLVFERHNGKGTARWASEIEEFPIAVTKKWFGEE</sequence>
<proteinExistence type="predicted"/>